<dbReference type="EMBL" id="CAJPDR010000017">
    <property type="protein sequence ID" value="CAF9906533.1"/>
    <property type="molecule type" value="Genomic_DNA"/>
</dbReference>
<name>A0A8H3I6D3_9LECA</name>
<evidence type="ECO:0000256" key="1">
    <source>
        <dbReference type="SAM" id="MobiDB-lite"/>
    </source>
</evidence>
<evidence type="ECO:0000313" key="4">
    <source>
        <dbReference type="Proteomes" id="UP000664203"/>
    </source>
</evidence>
<keyword evidence="4" id="KW-1185">Reference proteome</keyword>
<sequence>MALPSYQWRCVSTELSLLGQFLLVAHASGANRSFAPVSQLPSRAEQFSLDDIILTPMFLIDDALDYGALSAKRPPQSQPIHNRGQVKIRPTDSFTQSSDSYWCTQVPADSLLRQERFITAILGKPGLATLVRSLTWTLLRPHTKELGQNVLLGITPRRAILRIWDVFQRLTAVRTLDLAWLSRDHGDPLADGYPNGLFPAAVSIRLSGVMHYSFAASILYNNPAKLEHLTLDNLQQVGKNCDHFLYRRANQRQDEQQQPSSWNYAIRQYGPLNLFSLAGPMQNLLGPLTSRCPNLRRLTIRKVGQRGPTEFTPRFTAKDIDLYFELATFIYSVKGTLRHFVFEQGERTAPPPPPTGNQIVISVPPRPMDTQFFNILSFPLFRTPWQCLESMTLGGVHISWPDDSPTFNHSGRDDIKAVTRRDVEVMDHIGLGDPLAGVIR</sequence>
<organism evidence="3 4">
    <name type="scientific">Alectoria fallacina</name>
    <dbReference type="NCBI Taxonomy" id="1903189"/>
    <lineage>
        <taxon>Eukaryota</taxon>
        <taxon>Fungi</taxon>
        <taxon>Dikarya</taxon>
        <taxon>Ascomycota</taxon>
        <taxon>Pezizomycotina</taxon>
        <taxon>Lecanoromycetes</taxon>
        <taxon>OSLEUM clade</taxon>
        <taxon>Lecanoromycetidae</taxon>
        <taxon>Lecanorales</taxon>
        <taxon>Lecanorineae</taxon>
        <taxon>Parmeliaceae</taxon>
        <taxon>Alectoria</taxon>
    </lineage>
</organism>
<dbReference type="Proteomes" id="UP000664203">
    <property type="component" value="Unassembled WGS sequence"/>
</dbReference>
<evidence type="ECO:0000256" key="2">
    <source>
        <dbReference type="SAM" id="SignalP"/>
    </source>
</evidence>
<dbReference type="OrthoDB" id="4252443at2759"/>
<evidence type="ECO:0000313" key="3">
    <source>
        <dbReference type="EMBL" id="CAF9906533.1"/>
    </source>
</evidence>
<feature type="chain" id="PRO_5034033240" evidence="2">
    <location>
        <begin position="30"/>
        <end position="440"/>
    </location>
</feature>
<accession>A0A8H3I6D3</accession>
<reference evidence="3" key="1">
    <citation type="submission" date="2021-03" db="EMBL/GenBank/DDBJ databases">
        <authorList>
            <person name="Tagirdzhanova G."/>
        </authorList>
    </citation>
    <scope>NUCLEOTIDE SEQUENCE</scope>
</reference>
<keyword evidence="2" id="KW-0732">Signal</keyword>
<gene>
    <name evidence="3" type="ORF">ALECFALPRED_002421</name>
</gene>
<feature type="signal peptide" evidence="2">
    <location>
        <begin position="1"/>
        <end position="29"/>
    </location>
</feature>
<comment type="caution">
    <text evidence="3">The sequence shown here is derived from an EMBL/GenBank/DDBJ whole genome shotgun (WGS) entry which is preliminary data.</text>
</comment>
<protein>
    <submittedName>
        <fullName evidence="3">Uncharacterized protein</fullName>
    </submittedName>
</protein>
<feature type="region of interest" description="Disordered" evidence="1">
    <location>
        <begin position="72"/>
        <end position="97"/>
    </location>
</feature>
<dbReference type="AlphaFoldDB" id="A0A8H3I6D3"/>
<proteinExistence type="predicted"/>